<sequence length="39" mass="4544">MWAIKDFKSKSPKEKKQKILDNTGFSASPLYLFTTDMFT</sequence>
<dbReference type="EMBL" id="FNDE01000052">
    <property type="protein sequence ID" value="SDH75584.1"/>
    <property type="molecule type" value="Genomic_DNA"/>
</dbReference>
<proteinExistence type="predicted"/>
<dbReference type="AlphaFoldDB" id="A0A1G8F0I0"/>
<evidence type="ECO:0000313" key="2">
    <source>
        <dbReference type="Proteomes" id="UP000198956"/>
    </source>
</evidence>
<evidence type="ECO:0000313" key="1">
    <source>
        <dbReference type="EMBL" id="SDH75584.1"/>
    </source>
</evidence>
<protein>
    <submittedName>
        <fullName evidence="1">Uncharacterized protein</fullName>
    </submittedName>
</protein>
<reference evidence="1 2" key="1">
    <citation type="submission" date="2016-10" db="EMBL/GenBank/DDBJ databases">
        <authorList>
            <person name="de Groot N.N."/>
        </authorList>
    </citation>
    <scope>NUCLEOTIDE SEQUENCE [LARGE SCALE GENOMIC DNA]</scope>
    <source>
        <strain evidence="1 2">L 420-91</strain>
    </source>
</reference>
<organism evidence="1 2">
    <name type="scientific">Aneurinibacillus thermoaerophilus</name>
    <dbReference type="NCBI Taxonomy" id="143495"/>
    <lineage>
        <taxon>Bacteria</taxon>
        <taxon>Bacillati</taxon>
        <taxon>Bacillota</taxon>
        <taxon>Bacilli</taxon>
        <taxon>Bacillales</taxon>
        <taxon>Paenibacillaceae</taxon>
        <taxon>Aneurinibacillus group</taxon>
        <taxon>Aneurinibacillus</taxon>
    </lineage>
</organism>
<name>A0A1G8F0I0_ANETH</name>
<dbReference type="Proteomes" id="UP000198956">
    <property type="component" value="Unassembled WGS sequence"/>
</dbReference>
<gene>
    <name evidence="1" type="ORF">SAMN04489735_105218</name>
</gene>
<accession>A0A1G8F0I0</accession>